<evidence type="ECO:0000313" key="2">
    <source>
        <dbReference type="EMBL" id="RED59281.1"/>
    </source>
</evidence>
<protein>
    <submittedName>
        <fullName evidence="2">Tellurite resistance protein TerB</fullName>
    </submittedName>
</protein>
<dbReference type="InterPro" id="IPR007791">
    <property type="entry name" value="DjlA_N"/>
</dbReference>
<dbReference type="SUPFAM" id="SSF158682">
    <property type="entry name" value="TerB-like"/>
    <property type="match status" value="1"/>
</dbReference>
<dbReference type="AlphaFoldDB" id="A0A3D9IC79"/>
<evidence type="ECO:0000313" key="3">
    <source>
        <dbReference type="Proteomes" id="UP000256869"/>
    </source>
</evidence>
<feature type="domain" description="Co-chaperone DjlA N-terminal" evidence="1">
    <location>
        <begin position="29"/>
        <end position="146"/>
    </location>
</feature>
<proteinExistence type="predicted"/>
<dbReference type="Pfam" id="PF05099">
    <property type="entry name" value="TerB"/>
    <property type="match status" value="1"/>
</dbReference>
<keyword evidence="3" id="KW-1185">Reference proteome</keyword>
<dbReference type="CDD" id="cd07176">
    <property type="entry name" value="terB"/>
    <property type="match status" value="1"/>
</dbReference>
<reference evidence="2 3" key="1">
    <citation type="submission" date="2018-07" db="EMBL/GenBank/DDBJ databases">
        <title>Genomic Encyclopedia of Type Strains, Phase III (KMG-III): the genomes of soil and plant-associated and newly described type strains.</title>
        <authorList>
            <person name="Whitman W."/>
        </authorList>
    </citation>
    <scope>NUCLEOTIDE SEQUENCE [LARGE SCALE GENOMIC DNA]</scope>
    <source>
        <strain evidence="2 3">CECT 8236</strain>
    </source>
</reference>
<accession>A0A3D9IC79</accession>
<dbReference type="OrthoDB" id="289262at2"/>
<dbReference type="InterPro" id="IPR029024">
    <property type="entry name" value="TerB-like"/>
</dbReference>
<dbReference type="Proteomes" id="UP000256869">
    <property type="component" value="Unassembled WGS sequence"/>
</dbReference>
<comment type="caution">
    <text evidence="2">The sequence shown here is derived from an EMBL/GenBank/DDBJ whole genome shotgun (WGS) entry which is preliminary data.</text>
</comment>
<evidence type="ECO:0000259" key="1">
    <source>
        <dbReference type="Pfam" id="PF05099"/>
    </source>
</evidence>
<organism evidence="2 3">
    <name type="scientific">Cohnella lupini</name>
    <dbReference type="NCBI Taxonomy" id="1294267"/>
    <lineage>
        <taxon>Bacteria</taxon>
        <taxon>Bacillati</taxon>
        <taxon>Bacillota</taxon>
        <taxon>Bacilli</taxon>
        <taxon>Bacillales</taxon>
        <taxon>Paenibacillaceae</taxon>
        <taxon>Cohnella</taxon>
    </lineage>
</organism>
<sequence length="148" mass="16562">MSTFSQRLSSMRQGLKDQVTKFKNKDFMDAVVAGCAIVAAADGKIDGVEKQKMAGYINHNEELKVFEMPKVIERFNHFTSNFDFDHMIGKAEAMKSVTKFKDKPDVARVIISVCCAIGAADGDFDEKEKNVIREMCRELKLPASDFGL</sequence>
<dbReference type="EMBL" id="QRDY01000007">
    <property type="protein sequence ID" value="RED59281.1"/>
    <property type="molecule type" value="Genomic_DNA"/>
</dbReference>
<dbReference type="RefSeq" id="WP_115993330.1">
    <property type="nucleotide sequence ID" value="NZ_QRDY01000007.1"/>
</dbReference>
<dbReference type="Gene3D" id="1.10.3680.10">
    <property type="entry name" value="TerB-like"/>
    <property type="match status" value="1"/>
</dbReference>
<name>A0A3D9IC79_9BACL</name>
<gene>
    <name evidence="2" type="ORF">DFP95_107120</name>
</gene>